<evidence type="ECO:0000256" key="7">
    <source>
        <dbReference type="ARBA" id="ARBA00022824"/>
    </source>
</evidence>
<dbReference type="PRINTS" id="PR00463">
    <property type="entry name" value="EP450I"/>
</dbReference>
<dbReference type="InterPro" id="IPR050196">
    <property type="entry name" value="Cytochrome_P450_Monoox"/>
</dbReference>
<comment type="similarity">
    <text evidence="4">Belongs to the cytochrome P450 family.</text>
</comment>
<dbReference type="GO" id="GO:0004497">
    <property type="term" value="F:monooxygenase activity"/>
    <property type="evidence" value="ECO:0007669"/>
    <property type="project" value="UniProtKB-KW"/>
</dbReference>
<dbReference type="InterPro" id="IPR001128">
    <property type="entry name" value="Cyt_P450"/>
</dbReference>
<keyword evidence="5 13" id="KW-0349">Heme</keyword>
<sequence>MNMDLGGKQSFGFKNIKDSGATKWYLFVTMFGVSIWILLRLLNIGFVNYVRKCRFAASLPGPPALPIIGNAGVIIKYGVKNFFEAFNHYIVKYGTVFRFWAGPVPVIAIGEPEYIKEVLATEGCEKCPFFYGFIETITNKNLFVTTDHEYQRKRKMYDVFFSLRNIDKAYLLVEQYTQQLLKRLETKEGVPFDIFRDILVMTGKTMMDSSRGFNLSTDDEVEYYTSGLDTAVKSIYARAMKPWLYVDALYKLSSTGRKITNHFGGMQRKFFELAIEQRKMIAERENFQLNNNEKSAKKDETFLDHMLKLQEEGKLDDREMEAELTLLNASGTETSSLTLSFCFLMLAMHQDIQKDLYEELCTVTAGQNRMLTKEELAKCPLLERVIKESLRHVAPPVVPRITRHWLVLGKNLVIPPQTSLALCVNVMHKNPKYWKKPKAFYPDHFLPENVAARPPNVFIPFITGIRKCPGYRYAMNQLRVVVSSVILNYELTTDLKYEKLKFEFSLLMKLAGPYEVKIKKRRMTDSTEQKIPAELLN</sequence>
<evidence type="ECO:0000313" key="15">
    <source>
        <dbReference type="EMBL" id="CAH0754183.1"/>
    </source>
</evidence>
<evidence type="ECO:0000256" key="2">
    <source>
        <dbReference type="ARBA" id="ARBA00004174"/>
    </source>
</evidence>
<dbReference type="PRINTS" id="PR00385">
    <property type="entry name" value="P450"/>
</dbReference>
<evidence type="ECO:0000256" key="5">
    <source>
        <dbReference type="ARBA" id="ARBA00022617"/>
    </source>
</evidence>
<comment type="subcellular location">
    <subcellularLocation>
        <location evidence="3">Endoplasmic reticulum membrane</location>
        <topology evidence="3">Peripheral membrane protein</topology>
    </subcellularLocation>
    <subcellularLocation>
        <location evidence="2">Microsome membrane</location>
        <topology evidence="2">Peripheral membrane protein</topology>
    </subcellularLocation>
</comment>
<dbReference type="PANTHER" id="PTHR24291:SF189">
    <property type="entry name" value="CYTOCHROME P450 4C3-RELATED"/>
    <property type="match status" value="1"/>
</dbReference>
<evidence type="ECO:0000256" key="8">
    <source>
        <dbReference type="ARBA" id="ARBA00022848"/>
    </source>
</evidence>
<evidence type="ECO:0000256" key="4">
    <source>
        <dbReference type="ARBA" id="ARBA00010617"/>
    </source>
</evidence>
<proteinExistence type="inferred from homology"/>
<keyword evidence="7" id="KW-0256">Endoplasmic reticulum</keyword>
<dbReference type="KEGG" id="btab:109043126"/>
<feature type="binding site" description="axial binding residue" evidence="13">
    <location>
        <position position="468"/>
    </location>
    <ligand>
        <name>heme</name>
        <dbReference type="ChEBI" id="CHEBI:30413"/>
    </ligand>
    <ligandPart>
        <name>Fe</name>
        <dbReference type="ChEBI" id="CHEBI:18248"/>
    </ligandPart>
</feature>
<keyword evidence="10 13" id="KW-0408">Iron</keyword>
<evidence type="ECO:0000256" key="12">
    <source>
        <dbReference type="ARBA" id="ARBA00023136"/>
    </source>
</evidence>
<dbReference type="AlphaFoldDB" id="A0A9P0G1J0"/>
<dbReference type="GO" id="GO:0005789">
    <property type="term" value="C:endoplasmic reticulum membrane"/>
    <property type="evidence" value="ECO:0007669"/>
    <property type="project" value="UniProtKB-SubCell"/>
</dbReference>
<dbReference type="GO" id="GO:0020037">
    <property type="term" value="F:heme binding"/>
    <property type="evidence" value="ECO:0007669"/>
    <property type="project" value="InterPro"/>
</dbReference>
<comment type="cofactor">
    <cofactor evidence="1 13">
        <name>heme</name>
        <dbReference type="ChEBI" id="CHEBI:30413"/>
    </cofactor>
</comment>
<evidence type="ECO:0000256" key="3">
    <source>
        <dbReference type="ARBA" id="ARBA00004406"/>
    </source>
</evidence>
<evidence type="ECO:0000313" key="16">
    <source>
        <dbReference type="Proteomes" id="UP001152759"/>
    </source>
</evidence>
<keyword evidence="8" id="KW-0492">Microsome</keyword>
<keyword evidence="9" id="KW-0560">Oxidoreductase</keyword>
<keyword evidence="11" id="KW-0503">Monooxygenase</keyword>
<organism evidence="15 16">
    <name type="scientific">Bemisia tabaci</name>
    <name type="common">Sweetpotato whitefly</name>
    <name type="synonym">Aleurodes tabaci</name>
    <dbReference type="NCBI Taxonomy" id="7038"/>
    <lineage>
        <taxon>Eukaryota</taxon>
        <taxon>Metazoa</taxon>
        <taxon>Ecdysozoa</taxon>
        <taxon>Arthropoda</taxon>
        <taxon>Hexapoda</taxon>
        <taxon>Insecta</taxon>
        <taxon>Pterygota</taxon>
        <taxon>Neoptera</taxon>
        <taxon>Paraneoptera</taxon>
        <taxon>Hemiptera</taxon>
        <taxon>Sternorrhyncha</taxon>
        <taxon>Aleyrodoidea</taxon>
        <taxon>Aleyrodidae</taxon>
        <taxon>Aleyrodinae</taxon>
        <taxon>Bemisia</taxon>
    </lineage>
</organism>
<keyword evidence="14" id="KW-0812">Transmembrane</keyword>
<evidence type="ECO:0000256" key="11">
    <source>
        <dbReference type="ARBA" id="ARBA00023033"/>
    </source>
</evidence>
<evidence type="ECO:0000256" key="1">
    <source>
        <dbReference type="ARBA" id="ARBA00001971"/>
    </source>
</evidence>
<evidence type="ECO:0000256" key="14">
    <source>
        <dbReference type="SAM" id="Phobius"/>
    </source>
</evidence>
<dbReference type="Pfam" id="PF00067">
    <property type="entry name" value="p450"/>
    <property type="match status" value="1"/>
</dbReference>
<dbReference type="PANTHER" id="PTHR24291">
    <property type="entry name" value="CYTOCHROME P450 FAMILY 4"/>
    <property type="match status" value="1"/>
</dbReference>
<dbReference type="Gene3D" id="1.10.630.10">
    <property type="entry name" value="Cytochrome P450"/>
    <property type="match status" value="1"/>
</dbReference>
<evidence type="ECO:0000256" key="6">
    <source>
        <dbReference type="ARBA" id="ARBA00022723"/>
    </source>
</evidence>
<reference evidence="15" key="1">
    <citation type="submission" date="2021-12" db="EMBL/GenBank/DDBJ databases">
        <authorList>
            <person name="King R."/>
        </authorList>
    </citation>
    <scope>NUCLEOTIDE SEQUENCE</scope>
</reference>
<dbReference type="EMBL" id="OU963862">
    <property type="protein sequence ID" value="CAH0754183.1"/>
    <property type="molecule type" value="Genomic_DNA"/>
</dbReference>
<name>A0A9P0G1J0_BEMTA</name>
<evidence type="ECO:0000256" key="9">
    <source>
        <dbReference type="ARBA" id="ARBA00023002"/>
    </source>
</evidence>
<protein>
    <recommendedName>
        <fullName evidence="17">Cytochrome P450</fullName>
    </recommendedName>
</protein>
<dbReference type="InterPro" id="IPR002401">
    <property type="entry name" value="Cyt_P450_E_grp-I"/>
</dbReference>
<dbReference type="GO" id="GO:0005506">
    <property type="term" value="F:iron ion binding"/>
    <property type="evidence" value="ECO:0007669"/>
    <property type="project" value="InterPro"/>
</dbReference>
<dbReference type="SUPFAM" id="SSF48264">
    <property type="entry name" value="Cytochrome P450"/>
    <property type="match status" value="1"/>
</dbReference>
<keyword evidence="16" id="KW-1185">Reference proteome</keyword>
<evidence type="ECO:0008006" key="17">
    <source>
        <dbReference type="Google" id="ProtNLM"/>
    </source>
</evidence>
<evidence type="ECO:0000256" key="13">
    <source>
        <dbReference type="PIRSR" id="PIRSR602401-1"/>
    </source>
</evidence>
<dbReference type="Proteomes" id="UP001152759">
    <property type="component" value="Chromosome 1"/>
</dbReference>
<dbReference type="GO" id="GO:0016705">
    <property type="term" value="F:oxidoreductase activity, acting on paired donors, with incorporation or reduction of molecular oxygen"/>
    <property type="evidence" value="ECO:0007669"/>
    <property type="project" value="InterPro"/>
</dbReference>
<keyword evidence="12 14" id="KW-0472">Membrane</keyword>
<dbReference type="InterPro" id="IPR036396">
    <property type="entry name" value="Cyt_P450_sf"/>
</dbReference>
<keyword evidence="14" id="KW-1133">Transmembrane helix</keyword>
<accession>A0A9P0G1J0</accession>
<feature type="transmembrane region" description="Helical" evidence="14">
    <location>
        <begin position="24"/>
        <end position="42"/>
    </location>
</feature>
<evidence type="ECO:0000256" key="10">
    <source>
        <dbReference type="ARBA" id="ARBA00023004"/>
    </source>
</evidence>
<gene>
    <name evidence="15" type="ORF">BEMITA_LOCUS1429</name>
</gene>
<keyword evidence="6 13" id="KW-0479">Metal-binding</keyword>